<dbReference type="PRINTS" id="PR00455">
    <property type="entry name" value="HTHTETR"/>
</dbReference>
<dbReference type="AlphaFoldDB" id="A0A4R2JHZ7"/>
<comment type="caution">
    <text evidence="6">The sequence shown here is derived from an EMBL/GenBank/DDBJ whole genome shotgun (WGS) entry which is preliminary data.</text>
</comment>
<keyword evidence="7" id="KW-1185">Reference proteome</keyword>
<evidence type="ECO:0000256" key="1">
    <source>
        <dbReference type="ARBA" id="ARBA00023015"/>
    </source>
</evidence>
<dbReference type="Gene3D" id="1.10.357.10">
    <property type="entry name" value="Tetracycline Repressor, domain 2"/>
    <property type="match status" value="1"/>
</dbReference>
<gene>
    <name evidence="6" type="ORF">EV192_104355</name>
</gene>
<dbReference type="EMBL" id="SLWS01000004">
    <property type="protein sequence ID" value="TCO59513.1"/>
    <property type="molecule type" value="Genomic_DNA"/>
</dbReference>
<reference evidence="6 7" key="1">
    <citation type="submission" date="2019-03" db="EMBL/GenBank/DDBJ databases">
        <title>Genomic Encyclopedia of Type Strains, Phase IV (KMG-IV): sequencing the most valuable type-strain genomes for metagenomic binning, comparative biology and taxonomic classification.</title>
        <authorList>
            <person name="Goeker M."/>
        </authorList>
    </citation>
    <scope>NUCLEOTIDE SEQUENCE [LARGE SCALE GENOMIC DNA]</scope>
    <source>
        <strain evidence="6 7">DSM 45934</strain>
    </source>
</reference>
<dbReference type="InterPro" id="IPR009057">
    <property type="entry name" value="Homeodomain-like_sf"/>
</dbReference>
<evidence type="ECO:0000256" key="4">
    <source>
        <dbReference type="PROSITE-ProRule" id="PRU00335"/>
    </source>
</evidence>
<dbReference type="PROSITE" id="PS50977">
    <property type="entry name" value="HTH_TETR_2"/>
    <property type="match status" value="1"/>
</dbReference>
<dbReference type="PANTHER" id="PTHR30055:SF234">
    <property type="entry name" value="HTH-TYPE TRANSCRIPTIONAL REGULATOR BETI"/>
    <property type="match status" value="1"/>
</dbReference>
<evidence type="ECO:0000256" key="3">
    <source>
        <dbReference type="ARBA" id="ARBA00023163"/>
    </source>
</evidence>
<accession>A0A4R2JHZ7</accession>
<dbReference type="Proteomes" id="UP000295680">
    <property type="component" value="Unassembled WGS sequence"/>
</dbReference>
<dbReference type="InterPro" id="IPR036271">
    <property type="entry name" value="Tet_transcr_reg_TetR-rel_C_sf"/>
</dbReference>
<dbReference type="SUPFAM" id="SSF46689">
    <property type="entry name" value="Homeodomain-like"/>
    <property type="match status" value="1"/>
</dbReference>
<protein>
    <submittedName>
        <fullName evidence="6">TetR family transcriptional regulator</fullName>
    </submittedName>
</protein>
<dbReference type="Pfam" id="PF21597">
    <property type="entry name" value="TetR_C_43"/>
    <property type="match status" value="1"/>
</dbReference>
<dbReference type="InterPro" id="IPR050109">
    <property type="entry name" value="HTH-type_TetR-like_transc_reg"/>
</dbReference>
<organism evidence="6 7">
    <name type="scientific">Actinocrispum wychmicini</name>
    <dbReference type="NCBI Taxonomy" id="1213861"/>
    <lineage>
        <taxon>Bacteria</taxon>
        <taxon>Bacillati</taxon>
        <taxon>Actinomycetota</taxon>
        <taxon>Actinomycetes</taxon>
        <taxon>Pseudonocardiales</taxon>
        <taxon>Pseudonocardiaceae</taxon>
        <taxon>Actinocrispum</taxon>
    </lineage>
</organism>
<proteinExistence type="predicted"/>
<evidence type="ECO:0000259" key="5">
    <source>
        <dbReference type="PROSITE" id="PS50977"/>
    </source>
</evidence>
<feature type="DNA-binding region" description="H-T-H motif" evidence="4">
    <location>
        <begin position="42"/>
        <end position="61"/>
    </location>
</feature>
<dbReference type="GO" id="GO:0000976">
    <property type="term" value="F:transcription cis-regulatory region binding"/>
    <property type="evidence" value="ECO:0007669"/>
    <property type="project" value="TreeGrafter"/>
</dbReference>
<evidence type="ECO:0000256" key="2">
    <source>
        <dbReference type="ARBA" id="ARBA00023125"/>
    </source>
</evidence>
<dbReference type="InterPro" id="IPR001647">
    <property type="entry name" value="HTH_TetR"/>
</dbReference>
<evidence type="ECO:0000313" key="6">
    <source>
        <dbReference type="EMBL" id="TCO59513.1"/>
    </source>
</evidence>
<dbReference type="InterPro" id="IPR049445">
    <property type="entry name" value="TetR_SbtR-like_C"/>
</dbReference>
<dbReference type="PANTHER" id="PTHR30055">
    <property type="entry name" value="HTH-TYPE TRANSCRIPTIONAL REGULATOR RUTR"/>
    <property type="match status" value="1"/>
</dbReference>
<dbReference type="GO" id="GO:0003700">
    <property type="term" value="F:DNA-binding transcription factor activity"/>
    <property type="evidence" value="ECO:0007669"/>
    <property type="project" value="TreeGrafter"/>
</dbReference>
<keyword evidence="2 4" id="KW-0238">DNA-binding</keyword>
<keyword evidence="1" id="KW-0805">Transcription regulation</keyword>
<dbReference type="Pfam" id="PF00440">
    <property type="entry name" value="TetR_N"/>
    <property type="match status" value="1"/>
</dbReference>
<name>A0A4R2JHZ7_9PSEU</name>
<keyword evidence="3" id="KW-0804">Transcription</keyword>
<feature type="domain" description="HTH tetR-type" evidence="5">
    <location>
        <begin position="19"/>
        <end position="79"/>
    </location>
</feature>
<sequence>MYDRVVAAQWNEIVEAHRRDAREAILDAAATLVTEHGAAAVTMSRIAATAGIGRATLYKYFSDLDAVLSAWHQRHVDNHLHELSQVRDQHTDPGQRLKAVLTACAHLVHHRPGADLAWQLHHNPDVARAYRHVHNLVSDLIAEAAEAGAVHADATPDELAAYCLHALTAASALQSKAAVDRLVAVTLNGLTHADERTPGMPG</sequence>
<evidence type="ECO:0000313" key="7">
    <source>
        <dbReference type="Proteomes" id="UP000295680"/>
    </source>
</evidence>
<dbReference type="SUPFAM" id="SSF48498">
    <property type="entry name" value="Tetracyclin repressor-like, C-terminal domain"/>
    <property type="match status" value="1"/>
</dbReference>